<feature type="region of interest" description="Disordered" evidence="11">
    <location>
        <begin position="242"/>
        <end position="269"/>
    </location>
</feature>
<dbReference type="PANTHER" id="PTHR43289">
    <property type="entry name" value="MITOGEN-ACTIVATED PROTEIN KINASE KINASE KINASE 20-RELATED"/>
    <property type="match status" value="1"/>
</dbReference>
<dbReference type="SUPFAM" id="SSF56112">
    <property type="entry name" value="Protein kinase-like (PK-like)"/>
    <property type="match status" value="1"/>
</dbReference>
<dbReference type="PROSITE" id="PS00108">
    <property type="entry name" value="PROTEIN_KINASE_ST"/>
    <property type="match status" value="1"/>
</dbReference>
<dbReference type="GO" id="GO:0005813">
    <property type="term" value="C:centrosome"/>
    <property type="evidence" value="ECO:0007669"/>
    <property type="project" value="UniProtKB-SubCell"/>
</dbReference>
<keyword evidence="9" id="KW-0963">Cytoplasm</keyword>
<feature type="compositionally biased region" description="Low complexity" evidence="11">
    <location>
        <begin position="258"/>
        <end position="269"/>
    </location>
</feature>
<comment type="caution">
    <text evidence="13">The sequence shown here is derived from an EMBL/GenBank/DDBJ whole genome shotgun (WGS) entry which is preliminary data.</text>
</comment>
<dbReference type="InterPro" id="IPR000719">
    <property type="entry name" value="Prot_kinase_dom"/>
</dbReference>
<evidence type="ECO:0000256" key="9">
    <source>
        <dbReference type="ARBA" id="ARBA00023212"/>
    </source>
</evidence>
<feature type="region of interest" description="Disordered" evidence="11">
    <location>
        <begin position="1"/>
        <end position="32"/>
    </location>
</feature>
<feature type="binding site" evidence="10">
    <location>
        <position position="112"/>
    </location>
    <ligand>
        <name>ATP</name>
        <dbReference type="ChEBI" id="CHEBI:30616"/>
    </ligand>
</feature>
<evidence type="ECO:0000256" key="4">
    <source>
        <dbReference type="ARBA" id="ARBA00022527"/>
    </source>
</evidence>
<dbReference type="EMBL" id="ABCS01000064">
    <property type="protein sequence ID" value="EDM76469.1"/>
    <property type="molecule type" value="Genomic_DNA"/>
</dbReference>
<dbReference type="InterPro" id="IPR011990">
    <property type="entry name" value="TPR-like_helical_dom_sf"/>
</dbReference>
<dbReference type="Gene3D" id="3.30.200.20">
    <property type="entry name" value="Phosphorylase Kinase, domain 1"/>
    <property type="match status" value="1"/>
</dbReference>
<gene>
    <name evidence="13" type="ORF">PPSIR1_00882</name>
</gene>
<name>A6GCB0_9BACT</name>
<keyword evidence="4" id="KW-0723">Serine/threonine-protein kinase</keyword>
<evidence type="ECO:0000313" key="13">
    <source>
        <dbReference type="EMBL" id="EDM76469.1"/>
    </source>
</evidence>
<dbReference type="CDD" id="cd14014">
    <property type="entry name" value="STKc_PknB_like"/>
    <property type="match status" value="1"/>
</dbReference>
<comment type="subcellular location">
    <subcellularLocation>
        <location evidence="1">Cytoplasm</location>
        <location evidence="1">Cytoskeleton</location>
        <location evidence="1">Microtubule organizing center</location>
        <location evidence="1">Centrosome</location>
    </subcellularLocation>
    <subcellularLocation>
        <location evidence="2">Cytoplasm</location>
        <location evidence="2">Cytoskeleton</location>
        <location evidence="2">Spindle pole</location>
    </subcellularLocation>
</comment>
<evidence type="ECO:0000256" key="8">
    <source>
        <dbReference type="ARBA" id="ARBA00022840"/>
    </source>
</evidence>
<keyword evidence="7 13" id="KW-0418">Kinase</keyword>
<evidence type="ECO:0000256" key="1">
    <source>
        <dbReference type="ARBA" id="ARBA00004300"/>
    </source>
</evidence>
<dbReference type="RefSeq" id="WP_006974351.1">
    <property type="nucleotide sequence ID" value="NZ_ABCS01000064.1"/>
</dbReference>
<dbReference type="Proteomes" id="UP000005801">
    <property type="component" value="Unassembled WGS sequence"/>
</dbReference>
<evidence type="ECO:0000259" key="12">
    <source>
        <dbReference type="PROSITE" id="PS50011"/>
    </source>
</evidence>
<evidence type="ECO:0000256" key="6">
    <source>
        <dbReference type="ARBA" id="ARBA00022741"/>
    </source>
</evidence>
<reference evidence="13 14" key="1">
    <citation type="submission" date="2007-06" db="EMBL/GenBank/DDBJ databases">
        <authorList>
            <person name="Shimkets L."/>
            <person name="Ferriera S."/>
            <person name="Johnson J."/>
            <person name="Kravitz S."/>
            <person name="Beeson K."/>
            <person name="Sutton G."/>
            <person name="Rogers Y.-H."/>
            <person name="Friedman R."/>
            <person name="Frazier M."/>
            <person name="Venter J.C."/>
        </authorList>
    </citation>
    <scope>NUCLEOTIDE SEQUENCE [LARGE SCALE GENOMIC DNA]</scope>
    <source>
        <strain evidence="13 14">SIR-1</strain>
    </source>
</reference>
<dbReference type="InterPro" id="IPR017441">
    <property type="entry name" value="Protein_kinase_ATP_BS"/>
</dbReference>
<dbReference type="InterPro" id="IPR011009">
    <property type="entry name" value="Kinase-like_dom_sf"/>
</dbReference>
<dbReference type="SUPFAM" id="SSF48452">
    <property type="entry name" value="TPR-like"/>
    <property type="match status" value="1"/>
</dbReference>
<evidence type="ECO:0000256" key="10">
    <source>
        <dbReference type="PROSITE-ProRule" id="PRU10141"/>
    </source>
</evidence>
<evidence type="ECO:0000256" key="5">
    <source>
        <dbReference type="ARBA" id="ARBA00022679"/>
    </source>
</evidence>
<keyword evidence="6 10" id="KW-0547">Nucleotide-binding</keyword>
<feature type="domain" description="Protein kinase" evidence="12">
    <location>
        <begin position="83"/>
        <end position="376"/>
    </location>
</feature>
<dbReference type="AlphaFoldDB" id="A6GCB0"/>
<keyword evidence="14" id="KW-1185">Reference proteome</keyword>
<comment type="similarity">
    <text evidence="3">Belongs to the protein kinase superfamily. NEK Ser/Thr protein kinase family. NIMA subfamily.</text>
</comment>
<dbReference type="Pfam" id="PF07714">
    <property type="entry name" value="PK_Tyr_Ser-Thr"/>
    <property type="match status" value="1"/>
</dbReference>
<keyword evidence="9" id="KW-0206">Cytoskeleton</keyword>
<keyword evidence="5" id="KW-0808">Transferase</keyword>
<dbReference type="eggNOG" id="COG0515">
    <property type="taxonomic scope" value="Bacteria"/>
</dbReference>
<dbReference type="Gene3D" id="1.10.510.10">
    <property type="entry name" value="Transferase(Phosphotransferase) domain 1"/>
    <property type="match status" value="1"/>
</dbReference>
<evidence type="ECO:0000313" key="14">
    <source>
        <dbReference type="Proteomes" id="UP000005801"/>
    </source>
</evidence>
<dbReference type="OrthoDB" id="9801841at2"/>
<evidence type="ECO:0000256" key="11">
    <source>
        <dbReference type="SAM" id="MobiDB-lite"/>
    </source>
</evidence>
<dbReference type="STRING" id="391625.PPSIR1_00882"/>
<dbReference type="PROSITE" id="PS00107">
    <property type="entry name" value="PROTEIN_KINASE_ATP"/>
    <property type="match status" value="1"/>
</dbReference>
<dbReference type="InterPro" id="IPR008271">
    <property type="entry name" value="Ser/Thr_kinase_AS"/>
</dbReference>
<keyword evidence="8 10" id="KW-0067">ATP-binding</keyword>
<dbReference type="PROSITE" id="PS50011">
    <property type="entry name" value="PROTEIN_KINASE_DOM"/>
    <property type="match status" value="1"/>
</dbReference>
<evidence type="ECO:0000256" key="2">
    <source>
        <dbReference type="ARBA" id="ARBA00004647"/>
    </source>
</evidence>
<protein>
    <submittedName>
        <fullName evidence="13">Serine/threonine kinase family protein</fullName>
    </submittedName>
</protein>
<dbReference type="PANTHER" id="PTHR43289:SF6">
    <property type="entry name" value="SERINE_THREONINE-PROTEIN KINASE NEKL-3"/>
    <property type="match status" value="1"/>
</dbReference>
<sequence length="1040" mass="111942">MAIETTLADDSERESASSASSASDGEARALSSGQTLPKLEAFDSPLERQLVLDGVLSAMFSAPNADSAKPESTGAVAARIGRYSILRKVGQGGMGVVLLGYDEQLHRKAAIKLLRASRSGPEAHQRMLREAQGLARLSHPNVVQVYEGGIHEDTPYIAMEFIEGQTLSTWLRAEPRPSHEAIAEVFRAAGRGLAAAHAAGLVHRDFKPDNVMIAEDGQIKVMDFGLARAIALPDELAALTESGAPGSEAMPTPAPERSGSSGDLSSSGLSTPLTRTGALLGTPAYMSPEQFATGEFDARSDQFSFCVALWEALFGARPFRGRNLVELSAAVSSGRIETHSADVRIPTHVERALRRGLAVDPDERWSDMGALLDALAQNPTQKLRRWGLGAGLVATVAALALSPLARDAPPPPPELCPDARDQLAESWNEERRAALHARLVEVGGAHGARLSESVIGDLDAYADAWVAGRRDACEDTHVRHEQSAQLLDTRVRCLDGLAGELASVVDVLAEAQGDLEGVARVVANLAPVEACSDRDYLEAHRPIPADPETARAVRSIRQRSAQLRARYMLGYADMNAQVEGLIAEAEALGYEPVRVELLLLLGELKAGSAPAAEAREVLEEAMLAAVQTGQDLIAAEAATNLTYVVGYRLFEVEPALRLAALAHAWQERFHTSRIARARLTLNEALALSRSPEAEHQLRVADKVDETFALLAIDYADGKLQGTEQLTNSEHFMATLALNIIAIRAYATNDVHASRTAMLEVLRLRREKLIPGHTQIQLMEINLGGVGSYLGRWVEAEARLLSVREDVRARSRGRPQDLANLHINLSEVMVGRFAVLGEPAREAAVAQLTDARTDLVGFTERPGVNNFSLDILDARLHRELGDLDGAQALLDRAGTLLAGHAATVEIEPADLATHTFELARLVHARGDRAGALELYDQALADIEEIAKGPGDPEVLHALALHCRAALLHELGRDPEALELAAAALARWTDLRADGHPRAALTLDLLAILDPAKADAYERQAEAIRERLRTRPASELALLEAD</sequence>
<proteinExistence type="inferred from homology"/>
<dbReference type="Gene3D" id="1.25.40.10">
    <property type="entry name" value="Tetratricopeptide repeat domain"/>
    <property type="match status" value="1"/>
</dbReference>
<evidence type="ECO:0000256" key="7">
    <source>
        <dbReference type="ARBA" id="ARBA00022777"/>
    </source>
</evidence>
<organism evidence="13 14">
    <name type="scientific">Plesiocystis pacifica SIR-1</name>
    <dbReference type="NCBI Taxonomy" id="391625"/>
    <lineage>
        <taxon>Bacteria</taxon>
        <taxon>Pseudomonadati</taxon>
        <taxon>Myxococcota</taxon>
        <taxon>Polyangia</taxon>
        <taxon>Nannocystales</taxon>
        <taxon>Nannocystaceae</taxon>
        <taxon>Plesiocystis</taxon>
    </lineage>
</organism>
<accession>A6GCB0</accession>
<dbReference type="Pfam" id="PF00069">
    <property type="entry name" value="Pkinase"/>
    <property type="match status" value="1"/>
</dbReference>
<dbReference type="GO" id="GO:0005524">
    <property type="term" value="F:ATP binding"/>
    <property type="evidence" value="ECO:0007669"/>
    <property type="project" value="UniProtKB-UniRule"/>
</dbReference>
<evidence type="ECO:0000256" key="3">
    <source>
        <dbReference type="ARBA" id="ARBA00010886"/>
    </source>
</evidence>
<dbReference type="InterPro" id="IPR001245">
    <property type="entry name" value="Ser-Thr/Tyr_kinase_cat_dom"/>
</dbReference>
<dbReference type="GO" id="GO:0000922">
    <property type="term" value="C:spindle pole"/>
    <property type="evidence" value="ECO:0007669"/>
    <property type="project" value="UniProtKB-SubCell"/>
</dbReference>
<dbReference type="GO" id="GO:0004674">
    <property type="term" value="F:protein serine/threonine kinase activity"/>
    <property type="evidence" value="ECO:0007669"/>
    <property type="project" value="UniProtKB-KW"/>
</dbReference>